<sequence>MKDCFGVEKPEKLDRILYHLMMDVITENDLPAKEHYIIEKEGVYIIPSSIELSAVEINLVSTMSRGDVLKTIIDEIKDDYDYILLDCMPSL</sequence>
<dbReference type="PANTHER" id="PTHR13696:SF99">
    <property type="entry name" value="COBYRINIC ACID AC-DIAMIDE SYNTHASE"/>
    <property type="match status" value="1"/>
</dbReference>
<dbReference type="InterPro" id="IPR050678">
    <property type="entry name" value="DNA_Partitioning_ATPase"/>
</dbReference>
<evidence type="ECO:0000259" key="1">
    <source>
        <dbReference type="Pfam" id="PF13614"/>
    </source>
</evidence>
<keyword evidence="3" id="KW-1185">Reference proteome</keyword>
<dbReference type="AlphaFoldDB" id="A0A1T5M920"/>
<dbReference type="STRING" id="36842.SAMN02194393_04177"/>
<dbReference type="Pfam" id="PF13614">
    <property type="entry name" value="AAA_31"/>
    <property type="match status" value="1"/>
</dbReference>
<organism evidence="2 3">
    <name type="scientific">Maledivibacter halophilus</name>
    <dbReference type="NCBI Taxonomy" id="36842"/>
    <lineage>
        <taxon>Bacteria</taxon>
        <taxon>Bacillati</taxon>
        <taxon>Bacillota</taxon>
        <taxon>Clostridia</taxon>
        <taxon>Peptostreptococcales</taxon>
        <taxon>Caminicellaceae</taxon>
        <taxon>Maledivibacter</taxon>
    </lineage>
</organism>
<feature type="domain" description="AAA" evidence="1">
    <location>
        <begin position="5"/>
        <end position="91"/>
    </location>
</feature>
<proteinExistence type="predicted"/>
<evidence type="ECO:0000313" key="3">
    <source>
        <dbReference type="Proteomes" id="UP000190285"/>
    </source>
</evidence>
<dbReference type="Proteomes" id="UP000190285">
    <property type="component" value="Unassembled WGS sequence"/>
</dbReference>
<dbReference type="EMBL" id="FUZT01000011">
    <property type="protein sequence ID" value="SKC84593.1"/>
    <property type="molecule type" value="Genomic_DNA"/>
</dbReference>
<accession>A0A1T5M920</accession>
<dbReference type="InterPro" id="IPR025669">
    <property type="entry name" value="AAA_dom"/>
</dbReference>
<protein>
    <submittedName>
        <fullName evidence="2">Chromosome partitioning protein</fullName>
    </submittedName>
</protein>
<dbReference type="InterPro" id="IPR027417">
    <property type="entry name" value="P-loop_NTPase"/>
</dbReference>
<dbReference type="OrthoDB" id="9815116at2"/>
<gene>
    <name evidence="2" type="ORF">SAMN02194393_04177</name>
</gene>
<reference evidence="2 3" key="1">
    <citation type="submission" date="2017-02" db="EMBL/GenBank/DDBJ databases">
        <authorList>
            <person name="Peterson S.W."/>
        </authorList>
    </citation>
    <scope>NUCLEOTIDE SEQUENCE [LARGE SCALE GENOMIC DNA]</scope>
    <source>
        <strain evidence="2 3">M1</strain>
    </source>
</reference>
<evidence type="ECO:0000313" key="2">
    <source>
        <dbReference type="EMBL" id="SKC84593.1"/>
    </source>
</evidence>
<dbReference type="Gene3D" id="3.40.50.300">
    <property type="entry name" value="P-loop containing nucleotide triphosphate hydrolases"/>
    <property type="match status" value="1"/>
</dbReference>
<dbReference type="SUPFAM" id="SSF52540">
    <property type="entry name" value="P-loop containing nucleoside triphosphate hydrolases"/>
    <property type="match status" value="1"/>
</dbReference>
<name>A0A1T5M920_9FIRM</name>
<dbReference type="PANTHER" id="PTHR13696">
    <property type="entry name" value="P-LOOP CONTAINING NUCLEOSIDE TRIPHOSPHATE HYDROLASE"/>
    <property type="match status" value="1"/>
</dbReference>